<dbReference type="AlphaFoldDB" id="A0A7J7IW41"/>
<sequence>MLGSLQHTLKSFLLPTCTRYLCAGKVHTVNKSQQSYQYAIDRVKTYDYESYLIILLGAKKWRYPMFVLHAYNVELSLILELAADARTLAGRFAFWTDVLNGVYSDTPPYDHPVVQELTTLHKLNLINSQQSQNFLFNMLTSRKKVSQVTHFETLDQLERYSEHTKSSLLYLLLNMSGESSIDTDHVASHVGRCYGLITALRSTPYLASKNQLLLPQDLLSKHKVSQSDVLRMKNNVKEVVFEMASVAHVHLQKTQKLMEKLPKNTRQYFLLTAICNNQLELLRKCDFNLHDPLFLKKNPMLPWHLWRAKRKL</sequence>
<accession>A0A7J7IW41</accession>
<evidence type="ECO:0008006" key="3">
    <source>
        <dbReference type="Google" id="ProtNLM"/>
    </source>
</evidence>
<dbReference type="EMBL" id="VXIV02003337">
    <property type="protein sequence ID" value="KAF6018119.1"/>
    <property type="molecule type" value="Genomic_DNA"/>
</dbReference>
<dbReference type="Proteomes" id="UP000593567">
    <property type="component" value="Unassembled WGS sequence"/>
</dbReference>
<dbReference type="Gene3D" id="1.10.600.10">
    <property type="entry name" value="Farnesyl Diphosphate Synthase"/>
    <property type="match status" value="1"/>
</dbReference>
<organism evidence="1 2">
    <name type="scientific">Bugula neritina</name>
    <name type="common">Brown bryozoan</name>
    <name type="synonym">Sertularia neritina</name>
    <dbReference type="NCBI Taxonomy" id="10212"/>
    <lineage>
        <taxon>Eukaryota</taxon>
        <taxon>Metazoa</taxon>
        <taxon>Spiralia</taxon>
        <taxon>Lophotrochozoa</taxon>
        <taxon>Bryozoa</taxon>
        <taxon>Gymnolaemata</taxon>
        <taxon>Cheilostomatida</taxon>
        <taxon>Flustrina</taxon>
        <taxon>Buguloidea</taxon>
        <taxon>Bugulidae</taxon>
        <taxon>Bugula</taxon>
    </lineage>
</organism>
<dbReference type="OrthoDB" id="270318at2759"/>
<dbReference type="InterPro" id="IPR002060">
    <property type="entry name" value="Squ/phyt_synthse"/>
</dbReference>
<dbReference type="InterPro" id="IPR008949">
    <property type="entry name" value="Isoprenoid_synthase_dom_sf"/>
</dbReference>
<keyword evidence="2" id="KW-1185">Reference proteome</keyword>
<evidence type="ECO:0000313" key="1">
    <source>
        <dbReference type="EMBL" id="KAF6018119.1"/>
    </source>
</evidence>
<gene>
    <name evidence="1" type="ORF">EB796_023587</name>
</gene>
<protein>
    <recommendedName>
        <fullName evidence="3">NDUFAF6</fullName>
    </recommendedName>
</protein>
<comment type="caution">
    <text evidence="1">The sequence shown here is derived from an EMBL/GenBank/DDBJ whole genome shotgun (WGS) entry which is preliminary data.</text>
</comment>
<evidence type="ECO:0000313" key="2">
    <source>
        <dbReference type="Proteomes" id="UP000593567"/>
    </source>
</evidence>
<proteinExistence type="predicted"/>
<dbReference type="SUPFAM" id="SSF48576">
    <property type="entry name" value="Terpenoid synthases"/>
    <property type="match status" value="1"/>
</dbReference>
<name>A0A7J7IW41_BUGNE</name>
<reference evidence="1" key="1">
    <citation type="submission" date="2020-06" db="EMBL/GenBank/DDBJ databases">
        <title>Draft genome of Bugula neritina, a colonial animal packing powerful symbionts and potential medicines.</title>
        <authorList>
            <person name="Rayko M."/>
        </authorList>
    </citation>
    <scope>NUCLEOTIDE SEQUENCE [LARGE SCALE GENOMIC DNA]</scope>
    <source>
        <strain evidence="1">Kwan_BN1</strain>
    </source>
</reference>
<dbReference type="Pfam" id="PF00494">
    <property type="entry name" value="SQS_PSY"/>
    <property type="match status" value="1"/>
</dbReference>